<organism evidence="2 3">
    <name type="scientific">Obba rivulosa</name>
    <dbReference type="NCBI Taxonomy" id="1052685"/>
    <lineage>
        <taxon>Eukaryota</taxon>
        <taxon>Fungi</taxon>
        <taxon>Dikarya</taxon>
        <taxon>Basidiomycota</taxon>
        <taxon>Agaricomycotina</taxon>
        <taxon>Agaricomycetes</taxon>
        <taxon>Polyporales</taxon>
        <taxon>Gelatoporiaceae</taxon>
        <taxon>Obba</taxon>
    </lineage>
</organism>
<sequence>MTDNSKILAPTAEWVIGLATSLSGVSRSVQDALRSPIVSQNACTKFYSCRKPRSPSLHLCVLRSLWPIACAILCALFLLFLLAYCKRNTRPANCLKAVQDTKQTREALKALLTIITPTCSFWPPNYLTAAKHTGSSQDTVIKLSLRHFVTDVLDGRIELRDARLDLPDFISGDLKTPDHKIRLHVELAWWLDVLEWIMTAQFAKTTVEICQSAKLDRLTKNSQEGAIKQQMRASAVKLTLLQANVDEHPVARSLDAVPRHCLEAYIRALQISLPTGAYTYLGITIRSPSVSFTSNSFVLAALPFFSRTSSAASFKDVTTALLVSPSLVIPASATRTTTPLFTSLSQILELLTSGPTPLSIKYVQNVSEEYALFLNSHVRNLEEDAKVRSGFVHKWGLRKWREERFLTAWEAGTVNAKLLDRWTIVVQK</sequence>
<evidence type="ECO:0000313" key="3">
    <source>
        <dbReference type="Proteomes" id="UP000250043"/>
    </source>
</evidence>
<evidence type="ECO:0000313" key="2">
    <source>
        <dbReference type="EMBL" id="OCH93882.1"/>
    </source>
</evidence>
<keyword evidence="1" id="KW-0812">Transmembrane</keyword>
<keyword evidence="1" id="KW-0472">Membrane</keyword>
<reference evidence="2 3" key="1">
    <citation type="submission" date="2016-07" db="EMBL/GenBank/DDBJ databases">
        <title>Draft genome of the white-rot fungus Obba rivulosa 3A-2.</title>
        <authorList>
            <consortium name="DOE Joint Genome Institute"/>
            <person name="Miettinen O."/>
            <person name="Riley R."/>
            <person name="Acob R."/>
            <person name="Barry K."/>
            <person name="Cullen D."/>
            <person name="De Vries R."/>
            <person name="Hainaut M."/>
            <person name="Hatakka A."/>
            <person name="Henrissat B."/>
            <person name="Hilden K."/>
            <person name="Kuo R."/>
            <person name="Labutti K."/>
            <person name="Lipzen A."/>
            <person name="Makela M.R."/>
            <person name="Sandor L."/>
            <person name="Spatafora J.W."/>
            <person name="Grigoriev I.V."/>
            <person name="Hibbett D.S."/>
        </authorList>
    </citation>
    <scope>NUCLEOTIDE SEQUENCE [LARGE SCALE GENOMIC DNA]</scope>
    <source>
        <strain evidence="2 3">3A-2</strain>
    </source>
</reference>
<protein>
    <submittedName>
        <fullName evidence="2">Uncharacterized protein</fullName>
    </submittedName>
</protein>
<proteinExistence type="predicted"/>
<dbReference type="Proteomes" id="UP000250043">
    <property type="component" value="Unassembled WGS sequence"/>
</dbReference>
<dbReference type="OrthoDB" id="3059868at2759"/>
<dbReference type="EMBL" id="KV722350">
    <property type="protein sequence ID" value="OCH93882.1"/>
    <property type="molecule type" value="Genomic_DNA"/>
</dbReference>
<keyword evidence="3" id="KW-1185">Reference proteome</keyword>
<gene>
    <name evidence="2" type="ORF">OBBRIDRAFT_885248</name>
</gene>
<accession>A0A8E2DQM0</accession>
<dbReference type="AlphaFoldDB" id="A0A8E2DQM0"/>
<name>A0A8E2DQM0_9APHY</name>
<feature type="transmembrane region" description="Helical" evidence="1">
    <location>
        <begin position="60"/>
        <end position="84"/>
    </location>
</feature>
<keyword evidence="1" id="KW-1133">Transmembrane helix</keyword>
<evidence type="ECO:0000256" key="1">
    <source>
        <dbReference type="SAM" id="Phobius"/>
    </source>
</evidence>